<evidence type="ECO:0000313" key="1">
    <source>
        <dbReference type="EMBL" id="ETO59323.1"/>
    </source>
</evidence>
<protein>
    <submittedName>
        <fullName evidence="1">Uncharacterized protein</fullName>
    </submittedName>
</protein>
<evidence type="ECO:0000313" key="2">
    <source>
        <dbReference type="Proteomes" id="UP000028582"/>
    </source>
</evidence>
<sequence>MEADTGLARCASVVLKMRPKAVCCRPSNVHSSRLDSWPGRSSIHHVATMAFSHVTLLRLHIVLHSNP</sequence>
<gene>
    <name evidence="1" type="ORF">F444_22311</name>
</gene>
<name>A0A080YY62_PHYNI</name>
<reference evidence="1 2" key="1">
    <citation type="submission" date="2013-11" db="EMBL/GenBank/DDBJ databases">
        <title>The Genome Sequence of Phytophthora parasitica P1976.</title>
        <authorList>
            <consortium name="The Broad Institute Genomics Platform"/>
            <person name="Russ C."/>
            <person name="Tyler B."/>
            <person name="Panabieres F."/>
            <person name="Shan W."/>
            <person name="Tripathy S."/>
            <person name="Grunwald N."/>
            <person name="Machado M."/>
            <person name="Johnson C.S."/>
            <person name="Walker B."/>
            <person name="Young S."/>
            <person name="Zeng Q."/>
            <person name="Gargeya S."/>
            <person name="Fitzgerald M."/>
            <person name="Haas B."/>
            <person name="Abouelleil A."/>
            <person name="Allen A.W."/>
            <person name="Alvarado L."/>
            <person name="Arachchi H.M."/>
            <person name="Berlin A.M."/>
            <person name="Chapman S.B."/>
            <person name="Gainer-Dewar J."/>
            <person name="Goldberg J."/>
            <person name="Griggs A."/>
            <person name="Gujja S."/>
            <person name="Hansen M."/>
            <person name="Howarth C."/>
            <person name="Imamovic A."/>
            <person name="Ireland A."/>
            <person name="Larimer J."/>
            <person name="McCowan C."/>
            <person name="Murphy C."/>
            <person name="Pearson M."/>
            <person name="Poon T.W."/>
            <person name="Priest M."/>
            <person name="Roberts A."/>
            <person name="Saif S."/>
            <person name="Shea T."/>
            <person name="Sisk P."/>
            <person name="Sykes S."/>
            <person name="Wortman J."/>
            <person name="Nusbaum C."/>
            <person name="Birren B."/>
        </authorList>
    </citation>
    <scope>NUCLEOTIDE SEQUENCE [LARGE SCALE GENOMIC DNA]</scope>
    <source>
        <strain evidence="1 2">P1976</strain>
    </source>
</reference>
<dbReference type="EMBL" id="ANJA01004127">
    <property type="protein sequence ID" value="ETO59323.1"/>
    <property type="molecule type" value="Genomic_DNA"/>
</dbReference>
<organism evidence="1 2">
    <name type="scientific">Phytophthora nicotianae P1976</name>
    <dbReference type="NCBI Taxonomy" id="1317066"/>
    <lineage>
        <taxon>Eukaryota</taxon>
        <taxon>Sar</taxon>
        <taxon>Stramenopiles</taxon>
        <taxon>Oomycota</taxon>
        <taxon>Peronosporomycetes</taxon>
        <taxon>Peronosporales</taxon>
        <taxon>Peronosporaceae</taxon>
        <taxon>Phytophthora</taxon>
    </lineage>
</organism>
<dbReference type="Proteomes" id="UP000028582">
    <property type="component" value="Unassembled WGS sequence"/>
</dbReference>
<comment type="caution">
    <text evidence="1">The sequence shown here is derived from an EMBL/GenBank/DDBJ whole genome shotgun (WGS) entry which is preliminary data.</text>
</comment>
<proteinExistence type="predicted"/>
<dbReference type="AlphaFoldDB" id="A0A080YY62"/>
<accession>A0A080YY62</accession>